<evidence type="ECO:0000313" key="1">
    <source>
        <dbReference type="EMBL" id="MBX63262.1"/>
    </source>
</evidence>
<reference evidence="1" key="1">
    <citation type="submission" date="2018-02" db="EMBL/GenBank/DDBJ databases">
        <title>Rhizophora mucronata_Transcriptome.</title>
        <authorList>
            <person name="Meera S.P."/>
            <person name="Sreeshan A."/>
            <person name="Augustine A."/>
        </authorList>
    </citation>
    <scope>NUCLEOTIDE SEQUENCE</scope>
    <source>
        <tissue evidence="1">Leaf</tissue>
    </source>
</reference>
<name>A0A2P2Q8E6_RHIMU</name>
<proteinExistence type="predicted"/>
<organism evidence="1">
    <name type="scientific">Rhizophora mucronata</name>
    <name type="common">Asiatic mangrove</name>
    <dbReference type="NCBI Taxonomy" id="61149"/>
    <lineage>
        <taxon>Eukaryota</taxon>
        <taxon>Viridiplantae</taxon>
        <taxon>Streptophyta</taxon>
        <taxon>Embryophyta</taxon>
        <taxon>Tracheophyta</taxon>
        <taxon>Spermatophyta</taxon>
        <taxon>Magnoliopsida</taxon>
        <taxon>eudicotyledons</taxon>
        <taxon>Gunneridae</taxon>
        <taxon>Pentapetalae</taxon>
        <taxon>rosids</taxon>
        <taxon>fabids</taxon>
        <taxon>Malpighiales</taxon>
        <taxon>Rhizophoraceae</taxon>
        <taxon>Rhizophora</taxon>
    </lineage>
</organism>
<dbReference type="EMBL" id="GGEC01082778">
    <property type="protein sequence ID" value="MBX63262.1"/>
    <property type="molecule type" value="Transcribed_RNA"/>
</dbReference>
<protein>
    <submittedName>
        <fullName evidence="1">Uncharacterized protein</fullName>
    </submittedName>
</protein>
<accession>A0A2P2Q8E6</accession>
<sequence length="15" mass="1751">MSKIKCENKNQVSLE</sequence>